<protein>
    <submittedName>
        <fullName evidence="2">Uncharacterized protein</fullName>
    </submittedName>
</protein>
<feature type="signal peptide" evidence="1">
    <location>
        <begin position="1"/>
        <end position="18"/>
    </location>
</feature>
<organism evidence="2 3">
    <name type="scientific">Nocardia donostiensis</name>
    <dbReference type="NCBI Taxonomy" id="1538463"/>
    <lineage>
        <taxon>Bacteria</taxon>
        <taxon>Bacillati</taxon>
        <taxon>Actinomycetota</taxon>
        <taxon>Actinomycetes</taxon>
        <taxon>Mycobacteriales</taxon>
        <taxon>Nocardiaceae</taxon>
        <taxon>Nocardia</taxon>
    </lineage>
</organism>
<evidence type="ECO:0000313" key="3">
    <source>
        <dbReference type="Proteomes" id="UP000188836"/>
    </source>
</evidence>
<reference evidence="2 3" key="1">
    <citation type="journal article" date="2016" name="Antonie Van Leeuwenhoek">
        <title>Nocardia donostiensis sp. nov., isolated from human respiratory specimens.</title>
        <authorList>
            <person name="Ercibengoa M."/>
            <person name="Bell M."/>
            <person name="Marimon J.M."/>
            <person name="Humrighouse B."/>
            <person name="Klenk H.P."/>
            <person name="Potter G."/>
            <person name="Perez-Trallero E."/>
        </authorList>
    </citation>
    <scope>NUCLEOTIDE SEQUENCE [LARGE SCALE GENOMIC DNA]</scope>
    <source>
        <strain evidence="2 3">X1655</strain>
    </source>
</reference>
<dbReference type="EMBL" id="MUMY01000003">
    <property type="protein sequence ID" value="ONM49870.1"/>
    <property type="molecule type" value="Genomic_DNA"/>
</dbReference>
<dbReference type="Proteomes" id="UP000188836">
    <property type="component" value="Unassembled WGS sequence"/>
</dbReference>
<keyword evidence="3" id="KW-1185">Reference proteome</keyword>
<comment type="caution">
    <text evidence="2">The sequence shown here is derived from an EMBL/GenBank/DDBJ whole genome shotgun (WGS) entry which is preliminary data.</text>
</comment>
<feature type="chain" id="PRO_5038828872" evidence="1">
    <location>
        <begin position="19"/>
        <end position="90"/>
    </location>
</feature>
<gene>
    <name evidence="2" type="ORF">B0T46_05650</name>
</gene>
<evidence type="ECO:0000256" key="1">
    <source>
        <dbReference type="SAM" id="SignalP"/>
    </source>
</evidence>
<proteinExistence type="predicted"/>
<evidence type="ECO:0000313" key="2">
    <source>
        <dbReference type="EMBL" id="ONM49870.1"/>
    </source>
</evidence>
<accession>A0A1W0AT79</accession>
<keyword evidence="1" id="KW-0732">Signal</keyword>
<sequence>MTMLVVSAWRAGFTLWQAASASEAQSAAAGAAVKTRNAPATSEARTHGAHIFDMIDKLADETILTGLLPQIGEGRYLGSTTVRPPAAWPC</sequence>
<dbReference type="AlphaFoldDB" id="A0A1W0AT79"/>
<name>A0A1W0AT79_9NOCA</name>